<evidence type="ECO:0000313" key="2">
    <source>
        <dbReference type="Proteomes" id="UP000507245"/>
    </source>
</evidence>
<accession>A0A6J5X451</accession>
<protein>
    <submittedName>
        <fullName evidence="1">Uncharacterized protein</fullName>
    </submittedName>
</protein>
<sequence>MLPFPYPNQLGFLSLYAAHSAVLLCDQELFYLKFSLAAATDEDGEVGCLNTSEHVLGKSTVQSLQCSLIQGWLAVVLDFKVRISHSHSVISKKVAGYSTAKEGDRFILY</sequence>
<keyword evidence="2" id="KW-1185">Reference proteome</keyword>
<dbReference type="AlphaFoldDB" id="A0A6J5X451"/>
<evidence type="ECO:0000313" key="1">
    <source>
        <dbReference type="EMBL" id="CAB4306875.1"/>
    </source>
</evidence>
<dbReference type="EMBL" id="CAEKKB010000004">
    <property type="protein sequence ID" value="CAB4306875.1"/>
    <property type="molecule type" value="Genomic_DNA"/>
</dbReference>
<gene>
    <name evidence="1" type="ORF">ORAREDHAP_LOCUS25187</name>
</gene>
<name>A0A6J5X451_PRUAR</name>
<proteinExistence type="predicted"/>
<reference evidence="2" key="1">
    <citation type="journal article" date="2020" name="Genome Biol.">
        <title>Gamete binning: chromosome-level and haplotype-resolved genome assembly enabled by high-throughput single-cell sequencing of gamete genomes.</title>
        <authorList>
            <person name="Campoy J.A."/>
            <person name="Sun H."/>
            <person name="Goel M."/>
            <person name="Jiao W.-B."/>
            <person name="Folz-Donahue K."/>
            <person name="Wang N."/>
            <person name="Rubio M."/>
            <person name="Liu C."/>
            <person name="Kukat C."/>
            <person name="Ruiz D."/>
            <person name="Huettel B."/>
            <person name="Schneeberger K."/>
        </authorList>
    </citation>
    <scope>NUCLEOTIDE SEQUENCE [LARGE SCALE GENOMIC DNA]</scope>
    <source>
        <strain evidence="2">cv. Rojo Pasion</strain>
    </source>
</reference>
<dbReference type="Proteomes" id="UP000507245">
    <property type="component" value="Unassembled WGS sequence"/>
</dbReference>
<organism evidence="1 2">
    <name type="scientific">Prunus armeniaca</name>
    <name type="common">Apricot</name>
    <name type="synonym">Armeniaca vulgaris</name>
    <dbReference type="NCBI Taxonomy" id="36596"/>
    <lineage>
        <taxon>Eukaryota</taxon>
        <taxon>Viridiplantae</taxon>
        <taxon>Streptophyta</taxon>
        <taxon>Embryophyta</taxon>
        <taxon>Tracheophyta</taxon>
        <taxon>Spermatophyta</taxon>
        <taxon>Magnoliopsida</taxon>
        <taxon>eudicotyledons</taxon>
        <taxon>Gunneridae</taxon>
        <taxon>Pentapetalae</taxon>
        <taxon>rosids</taxon>
        <taxon>fabids</taxon>
        <taxon>Rosales</taxon>
        <taxon>Rosaceae</taxon>
        <taxon>Amygdaloideae</taxon>
        <taxon>Amygdaleae</taxon>
        <taxon>Prunus</taxon>
    </lineage>
</organism>